<evidence type="ECO:0000256" key="1">
    <source>
        <dbReference type="ARBA" id="ARBA00022691"/>
    </source>
</evidence>
<proteinExistence type="inferred from homology"/>
<gene>
    <name evidence="5" type="ORF">PP769_14615</name>
</gene>
<dbReference type="PIRSF" id="PIRSF006779">
    <property type="entry name" value="UCP006779"/>
    <property type="match status" value="1"/>
</dbReference>
<dbReference type="PANTHER" id="PTHR35092">
    <property type="entry name" value="CHLORINASE MJ1651"/>
    <property type="match status" value="1"/>
</dbReference>
<dbReference type="SUPFAM" id="SSF101852">
    <property type="entry name" value="Bacterial fluorinating enzyme, C-terminal domain"/>
    <property type="match status" value="1"/>
</dbReference>
<dbReference type="InterPro" id="IPR046470">
    <property type="entry name" value="SAM_HAT_C"/>
</dbReference>
<dbReference type="InterPro" id="IPR046469">
    <property type="entry name" value="SAM_HAT_N"/>
</dbReference>
<protein>
    <submittedName>
        <fullName evidence="5">SAM-dependent chlorinase/fluorinase</fullName>
    </submittedName>
</protein>
<accession>A0AA96GBY6</accession>
<evidence type="ECO:0000259" key="4">
    <source>
        <dbReference type="Pfam" id="PF20257"/>
    </source>
</evidence>
<dbReference type="Pfam" id="PF01887">
    <property type="entry name" value="SAM_HAT_N"/>
    <property type="match status" value="1"/>
</dbReference>
<evidence type="ECO:0000259" key="3">
    <source>
        <dbReference type="Pfam" id="PF01887"/>
    </source>
</evidence>
<evidence type="ECO:0000256" key="2">
    <source>
        <dbReference type="ARBA" id="ARBA00024035"/>
    </source>
</evidence>
<dbReference type="InterPro" id="IPR002747">
    <property type="entry name" value="SAM_OH_AdoTrfase"/>
</dbReference>
<dbReference type="SUPFAM" id="SSF102522">
    <property type="entry name" value="Bacterial fluorinating enzyme, N-terminal domain"/>
    <property type="match status" value="1"/>
</dbReference>
<dbReference type="KEGG" id="nall:PP769_14615"/>
<name>A0AA96GBY6_9BACT</name>
<dbReference type="Gene3D" id="2.40.30.90">
    <property type="entry name" value="Bacterial fluorinating enzyme like"/>
    <property type="match status" value="1"/>
</dbReference>
<dbReference type="AlphaFoldDB" id="A0AA96GBY6"/>
<organism evidence="5 6">
    <name type="scientific">Candidatus Nitrospira allomarina</name>
    <dbReference type="NCBI Taxonomy" id="3020900"/>
    <lineage>
        <taxon>Bacteria</taxon>
        <taxon>Pseudomonadati</taxon>
        <taxon>Nitrospirota</taxon>
        <taxon>Nitrospiria</taxon>
        <taxon>Nitrospirales</taxon>
        <taxon>Nitrospiraceae</taxon>
        <taxon>Nitrospira</taxon>
    </lineage>
</organism>
<dbReference type="Gene3D" id="3.40.50.10790">
    <property type="entry name" value="S-adenosyl-l-methionine hydroxide adenosyltransferase, N-terminal"/>
    <property type="match status" value="1"/>
</dbReference>
<dbReference type="InterPro" id="IPR023227">
    <property type="entry name" value="SAM_OH_AdoTrfase_C_sf"/>
</dbReference>
<evidence type="ECO:0000313" key="5">
    <source>
        <dbReference type="EMBL" id="WNM57200.1"/>
    </source>
</evidence>
<keyword evidence="1" id="KW-0949">S-adenosyl-L-methionine</keyword>
<dbReference type="RefSeq" id="WP_312641404.1">
    <property type="nucleotide sequence ID" value="NZ_CP116967.1"/>
</dbReference>
<keyword evidence="6" id="KW-1185">Reference proteome</keyword>
<reference evidence="5 6" key="1">
    <citation type="submission" date="2023-01" db="EMBL/GenBank/DDBJ databases">
        <title>Cultivation and genomic characterization of new, ubiquitous marine nitrite-oxidizing bacteria from the Nitrospirales.</title>
        <authorList>
            <person name="Mueller A.J."/>
            <person name="Daebeler A."/>
            <person name="Herbold C.W."/>
            <person name="Kirkegaard R.H."/>
            <person name="Daims H."/>
        </authorList>
    </citation>
    <scope>NUCLEOTIDE SEQUENCE [LARGE SCALE GENOMIC DNA]</scope>
    <source>
        <strain evidence="5 6">VA</strain>
    </source>
</reference>
<dbReference type="Pfam" id="PF20257">
    <property type="entry name" value="SAM_HAT_C"/>
    <property type="match status" value="1"/>
</dbReference>
<dbReference type="InterPro" id="IPR023228">
    <property type="entry name" value="SAM_OH_AdoTrfase_N_sf"/>
</dbReference>
<comment type="similarity">
    <text evidence="2">Belongs to the SAM hydrolase / SAM-dependent halogenase family.</text>
</comment>
<dbReference type="Proteomes" id="UP001302719">
    <property type="component" value="Chromosome"/>
</dbReference>
<feature type="domain" description="S-adenosyl-l-methionine hydroxide adenosyltransferase N-terminal" evidence="3">
    <location>
        <begin position="8"/>
        <end position="149"/>
    </location>
</feature>
<dbReference type="EMBL" id="CP116967">
    <property type="protein sequence ID" value="WNM57200.1"/>
    <property type="molecule type" value="Genomic_DNA"/>
</dbReference>
<sequence length="266" mass="29480">MTSAISLVTLVTDFGDVDYFVPSMKGVMLGINSQIRIVDLTHRIPAHGVEQAAFFLKSCYQYFPDGTVHVVVVDPGVGSSRRPILASTSRHFFLAPDNGVLTYVLQEESAVQVRSIENKQYRLDSMGATFDGRDLFAPSAAWLTKGQVPGSYGRLIHDYVRLPLDPPRMEGHALHGRIVYIDHFGNAITNVTLTDIEMFRSVTKKEYSGLKIGEVVIKGIKTHYEEGALGYPEGLINSNGHIEIFVKQGRAVDRCQLRIGQTVELI</sequence>
<dbReference type="PANTHER" id="PTHR35092:SF1">
    <property type="entry name" value="CHLORINASE MJ1651"/>
    <property type="match status" value="1"/>
</dbReference>
<feature type="domain" description="S-adenosyl-l-methionine hydroxide adenosyltransferase C-terminal" evidence="4">
    <location>
        <begin position="176"/>
        <end position="264"/>
    </location>
</feature>
<evidence type="ECO:0000313" key="6">
    <source>
        <dbReference type="Proteomes" id="UP001302719"/>
    </source>
</evidence>